<dbReference type="Gene3D" id="1.20.1250.20">
    <property type="entry name" value="MFS general substrate transporter like domains"/>
    <property type="match status" value="1"/>
</dbReference>
<feature type="compositionally biased region" description="Basic and acidic residues" evidence="6">
    <location>
        <begin position="292"/>
        <end position="305"/>
    </location>
</feature>
<feature type="transmembrane region" description="Helical" evidence="7">
    <location>
        <begin position="359"/>
        <end position="379"/>
    </location>
</feature>
<dbReference type="PANTHER" id="PTHR23504:SF15">
    <property type="entry name" value="MAJOR FACILITATOR SUPERFAMILY (MFS) PROFILE DOMAIN-CONTAINING PROTEIN"/>
    <property type="match status" value="1"/>
</dbReference>
<protein>
    <submittedName>
        <fullName evidence="9">MFS general substrate transporter</fullName>
    </submittedName>
</protein>
<keyword evidence="10" id="KW-1185">Reference proteome</keyword>
<keyword evidence="3 7" id="KW-0812">Transmembrane</keyword>
<dbReference type="Pfam" id="PF07690">
    <property type="entry name" value="MFS_1"/>
    <property type="match status" value="1"/>
</dbReference>
<keyword evidence="2" id="KW-0813">Transport</keyword>
<dbReference type="EMBL" id="KV454406">
    <property type="protein sequence ID" value="ODQ68260.1"/>
    <property type="molecule type" value="Genomic_DNA"/>
</dbReference>
<dbReference type="Proteomes" id="UP000095009">
    <property type="component" value="Unassembled WGS sequence"/>
</dbReference>
<dbReference type="InterPro" id="IPR011701">
    <property type="entry name" value="MFS"/>
</dbReference>
<dbReference type="PANTHER" id="PTHR23504">
    <property type="entry name" value="MAJOR FACILITATOR SUPERFAMILY DOMAIN-CONTAINING PROTEIN 10"/>
    <property type="match status" value="1"/>
</dbReference>
<dbReference type="GO" id="GO:0022857">
    <property type="term" value="F:transmembrane transporter activity"/>
    <property type="evidence" value="ECO:0007669"/>
    <property type="project" value="InterPro"/>
</dbReference>
<evidence type="ECO:0000313" key="10">
    <source>
        <dbReference type="Proteomes" id="UP000095009"/>
    </source>
</evidence>
<dbReference type="InterPro" id="IPR036259">
    <property type="entry name" value="MFS_trans_sf"/>
</dbReference>
<keyword evidence="5 7" id="KW-0472">Membrane</keyword>
<feature type="transmembrane region" description="Helical" evidence="7">
    <location>
        <begin position="60"/>
        <end position="83"/>
    </location>
</feature>
<evidence type="ECO:0000256" key="4">
    <source>
        <dbReference type="ARBA" id="ARBA00022989"/>
    </source>
</evidence>
<feature type="transmembrane region" description="Helical" evidence="7">
    <location>
        <begin position="123"/>
        <end position="144"/>
    </location>
</feature>
<dbReference type="OrthoDB" id="10262656at2759"/>
<dbReference type="SUPFAM" id="SSF103473">
    <property type="entry name" value="MFS general substrate transporter"/>
    <property type="match status" value="1"/>
</dbReference>
<feature type="transmembrane region" description="Helical" evidence="7">
    <location>
        <begin position="438"/>
        <end position="456"/>
    </location>
</feature>
<feature type="domain" description="Major facilitator superfamily (MFS) profile" evidence="8">
    <location>
        <begin position="23"/>
        <end position="509"/>
    </location>
</feature>
<evidence type="ECO:0000313" key="9">
    <source>
        <dbReference type="EMBL" id="ODQ68260.1"/>
    </source>
</evidence>
<evidence type="ECO:0000256" key="6">
    <source>
        <dbReference type="SAM" id="MobiDB-lite"/>
    </source>
</evidence>
<comment type="subcellular location">
    <subcellularLocation>
        <location evidence="1">Membrane</location>
        <topology evidence="1">Multi-pass membrane protein</topology>
    </subcellularLocation>
</comment>
<dbReference type="AlphaFoldDB" id="A0A1E3PSF2"/>
<evidence type="ECO:0000259" key="8">
    <source>
        <dbReference type="PROSITE" id="PS50850"/>
    </source>
</evidence>
<sequence length="509" mass="56376">MPTSGVSEHPQVPSISSIPHIGQIAILMVVRLVEPIIHHSIGPYLYFMIRDFGYSSPSTISSLATLGITMFPLGETMTGIFWGRFSDKYGRKPSILLGLSGVLFSVILFGSSVNIYMALLARLLAGGLNGNIGIMRTMVAEYIGEQRQYQARAFSLLPITMNVGTILGPLIGGLLANPAEAWPNNRFFGRGTFWEAHPYFLANFFPVPLVFFVMTLTVLFIKETLNSQSALLPVDSDPGLKLGQWMIRRWKAPSWFRRAENNLLYKPLNNETFEESSALMENWDDNLSLHETEETELENRNETHSNHVSNLPDNTHDLGDNSASSASKHTFVDSQDGVESSSTSIWDVFTEPVKITLSCYFLLMLHSPSFIQIFPLFLATPRAKTLPKNPIFFGGGLGLSSMLIGGMISIVGVIGILIQLFLFPVFSARLGNARIHRLACHFFPIAYLLVPFLALVPAVPWWLVFTFAVPVITVVMFGRAMAIAPMIILITNAAPDKRLMGRLHGVTHS</sequence>
<feature type="transmembrane region" description="Helical" evidence="7">
    <location>
        <begin position="462"/>
        <end position="490"/>
    </location>
</feature>
<feature type="transmembrane region" description="Helical" evidence="7">
    <location>
        <begin position="399"/>
        <end position="426"/>
    </location>
</feature>
<proteinExistence type="predicted"/>
<feature type="region of interest" description="Disordered" evidence="6">
    <location>
        <begin position="292"/>
        <end position="330"/>
    </location>
</feature>
<evidence type="ECO:0000256" key="7">
    <source>
        <dbReference type="SAM" id="Phobius"/>
    </source>
</evidence>
<reference evidence="9 10" key="1">
    <citation type="journal article" date="2016" name="Proc. Natl. Acad. Sci. U.S.A.">
        <title>Comparative genomics of biotechnologically important yeasts.</title>
        <authorList>
            <person name="Riley R."/>
            <person name="Haridas S."/>
            <person name="Wolfe K.H."/>
            <person name="Lopes M.R."/>
            <person name="Hittinger C.T."/>
            <person name="Goeker M."/>
            <person name="Salamov A.A."/>
            <person name="Wisecaver J.H."/>
            <person name="Long T.M."/>
            <person name="Calvey C.H."/>
            <person name="Aerts A.L."/>
            <person name="Barry K.W."/>
            <person name="Choi C."/>
            <person name="Clum A."/>
            <person name="Coughlan A.Y."/>
            <person name="Deshpande S."/>
            <person name="Douglass A.P."/>
            <person name="Hanson S.J."/>
            <person name="Klenk H.-P."/>
            <person name="LaButti K.M."/>
            <person name="Lapidus A."/>
            <person name="Lindquist E.A."/>
            <person name="Lipzen A.M."/>
            <person name="Meier-Kolthoff J.P."/>
            <person name="Ohm R.A."/>
            <person name="Otillar R.P."/>
            <person name="Pangilinan J.L."/>
            <person name="Peng Y."/>
            <person name="Rokas A."/>
            <person name="Rosa C.A."/>
            <person name="Scheuner C."/>
            <person name="Sibirny A.A."/>
            <person name="Slot J.C."/>
            <person name="Stielow J.B."/>
            <person name="Sun H."/>
            <person name="Kurtzman C.P."/>
            <person name="Blackwell M."/>
            <person name="Grigoriev I.V."/>
            <person name="Jeffries T.W."/>
        </authorList>
    </citation>
    <scope>NUCLEOTIDE SEQUENCE [LARGE SCALE GENOMIC DNA]</scope>
    <source>
        <strain evidence="9 10">DSM 6958</strain>
    </source>
</reference>
<dbReference type="GO" id="GO:0016020">
    <property type="term" value="C:membrane"/>
    <property type="evidence" value="ECO:0007669"/>
    <property type="project" value="UniProtKB-SubCell"/>
</dbReference>
<organism evidence="9 10">
    <name type="scientific">Nadsonia fulvescens var. elongata DSM 6958</name>
    <dbReference type="NCBI Taxonomy" id="857566"/>
    <lineage>
        <taxon>Eukaryota</taxon>
        <taxon>Fungi</taxon>
        <taxon>Dikarya</taxon>
        <taxon>Ascomycota</taxon>
        <taxon>Saccharomycotina</taxon>
        <taxon>Dipodascomycetes</taxon>
        <taxon>Dipodascales</taxon>
        <taxon>Dipodascales incertae sedis</taxon>
        <taxon>Nadsonia</taxon>
    </lineage>
</organism>
<accession>A0A1E3PSF2</accession>
<feature type="transmembrane region" description="Helical" evidence="7">
    <location>
        <begin position="196"/>
        <end position="221"/>
    </location>
</feature>
<gene>
    <name evidence="9" type="ORF">NADFUDRAFT_81281</name>
</gene>
<evidence type="ECO:0000256" key="3">
    <source>
        <dbReference type="ARBA" id="ARBA00022692"/>
    </source>
</evidence>
<name>A0A1E3PSF2_9ASCO</name>
<evidence type="ECO:0000256" key="2">
    <source>
        <dbReference type="ARBA" id="ARBA00022448"/>
    </source>
</evidence>
<dbReference type="PROSITE" id="PS50850">
    <property type="entry name" value="MFS"/>
    <property type="match status" value="1"/>
</dbReference>
<dbReference type="InterPro" id="IPR020846">
    <property type="entry name" value="MFS_dom"/>
</dbReference>
<feature type="transmembrane region" description="Helical" evidence="7">
    <location>
        <begin position="95"/>
        <end position="117"/>
    </location>
</feature>
<feature type="transmembrane region" description="Helical" evidence="7">
    <location>
        <begin position="156"/>
        <end position="176"/>
    </location>
</feature>
<evidence type="ECO:0000256" key="5">
    <source>
        <dbReference type="ARBA" id="ARBA00023136"/>
    </source>
</evidence>
<keyword evidence="4 7" id="KW-1133">Transmembrane helix</keyword>
<evidence type="ECO:0000256" key="1">
    <source>
        <dbReference type="ARBA" id="ARBA00004141"/>
    </source>
</evidence>
<feature type="non-terminal residue" evidence="9">
    <location>
        <position position="509"/>
    </location>
</feature>